<protein>
    <submittedName>
        <fullName evidence="3">Single-stranded DNA-binding protein</fullName>
    </submittedName>
</protein>
<dbReference type="Proteomes" id="UP000523955">
    <property type="component" value="Unassembled WGS sequence"/>
</dbReference>
<evidence type="ECO:0000256" key="2">
    <source>
        <dbReference type="PROSITE-ProRule" id="PRU00252"/>
    </source>
</evidence>
<name>A0A7X0RCH2_9ACTN</name>
<dbReference type="InterPro" id="IPR012340">
    <property type="entry name" value="NA-bd_OB-fold"/>
</dbReference>
<dbReference type="EMBL" id="JACKXE010000001">
    <property type="protein sequence ID" value="MBB6625689.1"/>
    <property type="molecule type" value="Genomic_DNA"/>
</dbReference>
<dbReference type="SUPFAM" id="SSF50249">
    <property type="entry name" value="Nucleic acid-binding proteins"/>
    <property type="match status" value="1"/>
</dbReference>
<dbReference type="AlphaFoldDB" id="A0A7X0RCH2"/>
<accession>A0A7X0RCH2</accession>
<comment type="caution">
    <text evidence="3">The sequence shown here is derived from an EMBL/GenBank/DDBJ whole genome shotgun (WGS) entry which is preliminary data.</text>
</comment>
<evidence type="ECO:0000313" key="4">
    <source>
        <dbReference type="Proteomes" id="UP000523955"/>
    </source>
</evidence>
<dbReference type="GO" id="GO:0003697">
    <property type="term" value="F:single-stranded DNA binding"/>
    <property type="evidence" value="ECO:0007669"/>
    <property type="project" value="InterPro"/>
</dbReference>
<sequence>MTAQREVGDDVVVAVNEVRLVGRISQAPEQRTLPSGDVVWTFRVVVARPAAQVRSRQSVDTLECAVWGGRVRRSVAGWGAGDVVEVSGALRRRFFRAGGATASRVEVDVSAGRVLRRAATG</sequence>
<keyword evidence="1 2" id="KW-0238">DNA-binding</keyword>
<gene>
    <name evidence="3" type="ORF">H5V45_00010</name>
</gene>
<proteinExistence type="predicted"/>
<dbReference type="Pfam" id="PF00436">
    <property type="entry name" value="SSB"/>
    <property type="match status" value="1"/>
</dbReference>
<dbReference type="InterPro" id="IPR000424">
    <property type="entry name" value="Primosome_PriB/ssb"/>
</dbReference>
<keyword evidence="4" id="KW-1185">Reference proteome</keyword>
<dbReference type="PROSITE" id="PS50935">
    <property type="entry name" value="SSB"/>
    <property type="match status" value="1"/>
</dbReference>
<dbReference type="RefSeq" id="WP_185251038.1">
    <property type="nucleotide sequence ID" value="NZ_JACKXE010000001.1"/>
</dbReference>
<evidence type="ECO:0000256" key="1">
    <source>
        <dbReference type="ARBA" id="ARBA00023125"/>
    </source>
</evidence>
<evidence type="ECO:0000313" key="3">
    <source>
        <dbReference type="EMBL" id="MBB6625689.1"/>
    </source>
</evidence>
<dbReference type="Gene3D" id="2.40.50.140">
    <property type="entry name" value="Nucleic acid-binding proteins"/>
    <property type="match status" value="1"/>
</dbReference>
<organism evidence="3 4">
    <name type="scientific">Nocardioides luti</name>
    <dbReference type="NCBI Taxonomy" id="2761101"/>
    <lineage>
        <taxon>Bacteria</taxon>
        <taxon>Bacillati</taxon>
        <taxon>Actinomycetota</taxon>
        <taxon>Actinomycetes</taxon>
        <taxon>Propionibacteriales</taxon>
        <taxon>Nocardioidaceae</taxon>
        <taxon>Nocardioides</taxon>
    </lineage>
</organism>
<reference evidence="3 4" key="1">
    <citation type="submission" date="2020-08" db="EMBL/GenBank/DDBJ databases">
        <authorList>
            <person name="Seo M.-J."/>
        </authorList>
    </citation>
    <scope>NUCLEOTIDE SEQUENCE [LARGE SCALE GENOMIC DNA]</scope>
    <source>
        <strain evidence="3 4">KIGAM211</strain>
    </source>
</reference>